<evidence type="ECO:0000313" key="4">
    <source>
        <dbReference type="Proteomes" id="UP001596035"/>
    </source>
</evidence>
<keyword evidence="2" id="KW-0472">Membrane</keyword>
<name>A0ABW0E724_9ACTN</name>
<evidence type="ECO:0000313" key="3">
    <source>
        <dbReference type="EMBL" id="MFC5245594.1"/>
    </source>
</evidence>
<evidence type="ECO:0000256" key="2">
    <source>
        <dbReference type="SAM" id="Phobius"/>
    </source>
</evidence>
<feature type="compositionally biased region" description="Basic residues" evidence="1">
    <location>
        <begin position="15"/>
        <end position="24"/>
    </location>
</feature>
<evidence type="ECO:0008006" key="5">
    <source>
        <dbReference type="Google" id="ProtNLM"/>
    </source>
</evidence>
<feature type="region of interest" description="Disordered" evidence="1">
    <location>
        <begin position="220"/>
        <end position="264"/>
    </location>
</feature>
<sequence length="461" mass="47559">MGAVRRPGDDEGWRVRGRRGRARAGHGGPPAGGRAGVVTLVSVTVLGLAGVLPGRVAVADEAAEDVGAYAFAGDARRIDGAVSTADAVERLEPGRIYRSTLPASGPVYYRLELDATTNTYVSATAAPPAGRTASVIDGVKVSVQDGEGRSCDVDTASFGTAGSRHPVAAWAMREISPRRSLCQEAGTYYLSVERVDPDGEGSSPGPWEMELTAVAEPPLERAGATSAPKEWNSAPPQPLTGKPERRSGGAGFSRATPVGQGVWRDDIRPGQTLFYKVPVDWGQQLHATAELGGSSKGVRGYTAAALDLDLYSPVRGHVVDVGVGYDGGRKAESLAPLPPVAYVNRHAAGRQAGAMRFAGSYYLVAHLSAAVADDFGDGPVPLTLRVRLSGAAQDGPGYAGESVPPDVFTVTGEDREAAAEGEDAGDDAAFRALAVGGIGTGTALLAGLGVWTLAARRRAVP</sequence>
<dbReference type="Proteomes" id="UP001596035">
    <property type="component" value="Unassembled WGS sequence"/>
</dbReference>
<keyword evidence="4" id="KW-1185">Reference proteome</keyword>
<keyword evidence="2" id="KW-0812">Transmembrane</keyword>
<dbReference type="RefSeq" id="WP_382055242.1">
    <property type="nucleotide sequence ID" value="NZ_BAAATG010000028.1"/>
</dbReference>
<feature type="region of interest" description="Disordered" evidence="1">
    <location>
        <begin position="1"/>
        <end position="33"/>
    </location>
</feature>
<dbReference type="EMBL" id="JBHSKN010000040">
    <property type="protein sequence ID" value="MFC5245594.1"/>
    <property type="molecule type" value="Genomic_DNA"/>
</dbReference>
<keyword evidence="2" id="KW-1133">Transmembrane helix</keyword>
<reference evidence="4" key="1">
    <citation type="journal article" date="2019" name="Int. J. Syst. Evol. Microbiol.">
        <title>The Global Catalogue of Microorganisms (GCM) 10K type strain sequencing project: providing services to taxonomists for standard genome sequencing and annotation.</title>
        <authorList>
            <consortium name="The Broad Institute Genomics Platform"/>
            <consortium name="The Broad Institute Genome Sequencing Center for Infectious Disease"/>
            <person name="Wu L."/>
            <person name="Ma J."/>
        </authorList>
    </citation>
    <scope>NUCLEOTIDE SEQUENCE [LARGE SCALE GENOMIC DNA]</scope>
    <source>
        <strain evidence="4">CGMCC 4.7131</strain>
    </source>
</reference>
<evidence type="ECO:0000256" key="1">
    <source>
        <dbReference type="SAM" id="MobiDB-lite"/>
    </source>
</evidence>
<organism evidence="3 4">
    <name type="scientific">Streptomyces atrovirens</name>
    <dbReference type="NCBI Taxonomy" id="285556"/>
    <lineage>
        <taxon>Bacteria</taxon>
        <taxon>Bacillati</taxon>
        <taxon>Actinomycetota</taxon>
        <taxon>Actinomycetes</taxon>
        <taxon>Kitasatosporales</taxon>
        <taxon>Streptomycetaceae</taxon>
        <taxon>Streptomyces</taxon>
    </lineage>
</organism>
<gene>
    <name evidence="3" type="ORF">ACFPWV_37785</name>
</gene>
<protein>
    <recommendedName>
        <fullName evidence="5">Secreted protein</fullName>
    </recommendedName>
</protein>
<feature type="compositionally biased region" description="Basic and acidic residues" evidence="1">
    <location>
        <begin position="1"/>
        <end position="14"/>
    </location>
</feature>
<comment type="caution">
    <text evidence="3">The sequence shown here is derived from an EMBL/GenBank/DDBJ whole genome shotgun (WGS) entry which is preliminary data.</text>
</comment>
<accession>A0ABW0E724</accession>
<proteinExistence type="predicted"/>
<feature type="transmembrane region" description="Helical" evidence="2">
    <location>
        <begin position="432"/>
        <end position="454"/>
    </location>
</feature>